<name>A0AAD7BBN6_9AGAR</name>
<dbReference type="InterPro" id="IPR008030">
    <property type="entry name" value="NmrA-like"/>
</dbReference>
<dbReference type="PANTHER" id="PTHR42748:SF7">
    <property type="entry name" value="NMRA LIKE REDOX SENSOR 1-RELATED"/>
    <property type="match status" value="1"/>
</dbReference>
<evidence type="ECO:0000259" key="3">
    <source>
        <dbReference type="Pfam" id="PF05368"/>
    </source>
</evidence>
<reference evidence="4" key="1">
    <citation type="submission" date="2023-03" db="EMBL/GenBank/DDBJ databases">
        <title>Massive genome expansion in bonnet fungi (Mycena s.s.) driven by repeated elements and novel gene families across ecological guilds.</title>
        <authorList>
            <consortium name="Lawrence Berkeley National Laboratory"/>
            <person name="Harder C.B."/>
            <person name="Miyauchi S."/>
            <person name="Viragh M."/>
            <person name="Kuo A."/>
            <person name="Thoen E."/>
            <person name="Andreopoulos B."/>
            <person name="Lu D."/>
            <person name="Skrede I."/>
            <person name="Drula E."/>
            <person name="Henrissat B."/>
            <person name="Morin E."/>
            <person name="Kohler A."/>
            <person name="Barry K."/>
            <person name="LaButti K."/>
            <person name="Morin E."/>
            <person name="Salamov A."/>
            <person name="Lipzen A."/>
            <person name="Mereny Z."/>
            <person name="Hegedus B."/>
            <person name="Baldrian P."/>
            <person name="Stursova M."/>
            <person name="Weitz H."/>
            <person name="Taylor A."/>
            <person name="Grigoriev I.V."/>
            <person name="Nagy L.G."/>
            <person name="Martin F."/>
            <person name="Kauserud H."/>
        </authorList>
    </citation>
    <scope>NUCLEOTIDE SEQUENCE</scope>
    <source>
        <strain evidence="4">9284</strain>
    </source>
</reference>
<dbReference type="PANTHER" id="PTHR42748">
    <property type="entry name" value="NITROGEN METABOLITE REPRESSION PROTEIN NMRA FAMILY MEMBER"/>
    <property type="match status" value="1"/>
</dbReference>
<gene>
    <name evidence="4" type="ORF">FB45DRAFT_1064253</name>
</gene>
<dbReference type="SUPFAM" id="SSF51735">
    <property type="entry name" value="NAD(P)-binding Rossmann-fold domains"/>
    <property type="match status" value="1"/>
</dbReference>
<dbReference type="Gene3D" id="3.90.25.10">
    <property type="entry name" value="UDP-galactose 4-epimerase, domain 1"/>
    <property type="match status" value="1"/>
</dbReference>
<dbReference type="EMBL" id="JARKIF010000023">
    <property type="protein sequence ID" value="KAJ7616126.1"/>
    <property type="molecule type" value="Genomic_DNA"/>
</dbReference>
<dbReference type="GO" id="GO:0005634">
    <property type="term" value="C:nucleus"/>
    <property type="evidence" value="ECO:0007669"/>
    <property type="project" value="TreeGrafter"/>
</dbReference>
<proteinExistence type="inferred from homology"/>
<dbReference type="Proteomes" id="UP001221142">
    <property type="component" value="Unassembled WGS sequence"/>
</dbReference>
<keyword evidence="2" id="KW-0521">NADP</keyword>
<comment type="caution">
    <text evidence="4">The sequence shown here is derived from an EMBL/GenBank/DDBJ whole genome shotgun (WGS) entry which is preliminary data.</text>
</comment>
<dbReference type="InterPro" id="IPR051164">
    <property type="entry name" value="NmrA-like_oxidored"/>
</dbReference>
<keyword evidence="5" id="KW-1185">Reference proteome</keyword>
<protein>
    <submittedName>
        <fullName evidence="4">NAD(P)-binding protein</fullName>
    </submittedName>
</protein>
<dbReference type="InterPro" id="IPR036291">
    <property type="entry name" value="NAD(P)-bd_dom_sf"/>
</dbReference>
<accession>A0AAD7BBN6</accession>
<sequence length="330" mass="35539">MSSKKNILVVGATGLQGRALIRALDRSNTEGIHILALTRTPTSAGAQSLAKEYPSLISLVQGDLNSAESLRAVFDSSGEGVWGVFCVLGFPGLGVNADAEEKQGKLIADLALEYNVSAFVFSSAERGGEYYDDQTTFDTRAKVNIERYIRALGHRGLAWTILRPGFFMENYDGLIGAIAVGVLKYGLKPTTTNRMVAVDDIGAVAAAIFNDLDRYASQIMVVSGEITTMSQQDKAYREATGKYLPSIPKPIAKLVIALNVHTRELLNDLERKHEARETGLCPEVVEQTAAAMTAHPGMLTIQGWAKSRGGSSARKGWNQLSIMSILTGGQ</sequence>
<evidence type="ECO:0000313" key="4">
    <source>
        <dbReference type="EMBL" id="KAJ7616126.1"/>
    </source>
</evidence>
<comment type="similarity">
    <text evidence="1">Belongs to the NmrA-type oxidoreductase family.</text>
</comment>
<organism evidence="4 5">
    <name type="scientific">Roridomyces roridus</name>
    <dbReference type="NCBI Taxonomy" id="1738132"/>
    <lineage>
        <taxon>Eukaryota</taxon>
        <taxon>Fungi</taxon>
        <taxon>Dikarya</taxon>
        <taxon>Basidiomycota</taxon>
        <taxon>Agaricomycotina</taxon>
        <taxon>Agaricomycetes</taxon>
        <taxon>Agaricomycetidae</taxon>
        <taxon>Agaricales</taxon>
        <taxon>Marasmiineae</taxon>
        <taxon>Mycenaceae</taxon>
        <taxon>Roridomyces</taxon>
    </lineage>
</organism>
<evidence type="ECO:0000256" key="1">
    <source>
        <dbReference type="ARBA" id="ARBA00006328"/>
    </source>
</evidence>
<evidence type="ECO:0000313" key="5">
    <source>
        <dbReference type="Proteomes" id="UP001221142"/>
    </source>
</evidence>
<dbReference type="Pfam" id="PF05368">
    <property type="entry name" value="NmrA"/>
    <property type="match status" value="1"/>
</dbReference>
<dbReference type="AlphaFoldDB" id="A0AAD7BBN6"/>
<evidence type="ECO:0000256" key="2">
    <source>
        <dbReference type="ARBA" id="ARBA00022857"/>
    </source>
</evidence>
<dbReference type="Gene3D" id="3.40.50.720">
    <property type="entry name" value="NAD(P)-binding Rossmann-like Domain"/>
    <property type="match status" value="1"/>
</dbReference>
<feature type="domain" description="NmrA-like" evidence="3">
    <location>
        <begin position="4"/>
        <end position="250"/>
    </location>
</feature>